<gene>
    <name evidence="1" type="ORF">RCIX1650</name>
</gene>
<dbReference type="Gene3D" id="3.40.30.10">
    <property type="entry name" value="Glutaredoxin"/>
    <property type="match status" value="1"/>
</dbReference>
<dbReference type="KEGG" id="rci:RCIX1650"/>
<sequence length="161" mass="17661">MKSAWKMGLLAIAAGMLVIVVAIAFGLVQAGYVTLAADQPAAAVVESVDAGSGPGIVELLYFHRTDRCTSCNNAEQYARETLDQYYKDEVESGEISIRSIDYQQDKATADKYNVKVQGLKIRTAAGGQENVKDVPEIWSYVSDRDAYVKYLKTVIDKELGR</sequence>
<dbReference type="OrthoDB" id="112040at2157"/>
<dbReference type="STRING" id="351160.RCIX1650"/>
<dbReference type="AlphaFoldDB" id="Q0W411"/>
<dbReference type="EMBL" id="AM114193">
    <property type="protein sequence ID" value="CAJ36882.1"/>
    <property type="molecule type" value="Genomic_DNA"/>
</dbReference>
<reference evidence="1 2" key="1">
    <citation type="journal article" date="2006" name="Science">
        <title>Genome of rice cluster I archaea -- the key methane producers in the rice rhizosphere.</title>
        <authorList>
            <person name="Erkel C."/>
            <person name="Kube M."/>
            <person name="Reinhardt R."/>
            <person name="Liesack W."/>
        </authorList>
    </citation>
    <scope>NUCLEOTIDE SEQUENCE [LARGE SCALE GENOMIC DNA]</scope>
    <source>
        <strain evidence="2">DSM 22066 / NBRC 105507 / MRE50</strain>
    </source>
</reference>
<keyword evidence="2" id="KW-1185">Reference proteome</keyword>
<accession>Q0W411</accession>
<dbReference type="NCBIfam" id="NF040494">
    <property type="entry name" value="nitrored_ArsF"/>
    <property type="match status" value="1"/>
</dbReference>
<dbReference type="Proteomes" id="UP000000663">
    <property type="component" value="Chromosome"/>
</dbReference>
<proteinExistence type="predicted"/>
<evidence type="ECO:0008006" key="3">
    <source>
        <dbReference type="Google" id="ProtNLM"/>
    </source>
</evidence>
<dbReference type="eggNOG" id="arCOG06907">
    <property type="taxonomic scope" value="Archaea"/>
</dbReference>
<evidence type="ECO:0000313" key="2">
    <source>
        <dbReference type="Proteomes" id="UP000000663"/>
    </source>
</evidence>
<evidence type="ECO:0000313" key="1">
    <source>
        <dbReference type="EMBL" id="CAJ36882.1"/>
    </source>
</evidence>
<protein>
    <recommendedName>
        <fullName evidence="3">Thioredoxin domain-containing protein</fullName>
    </recommendedName>
</protein>
<dbReference type="InterPro" id="IPR047698">
    <property type="entry name" value="ArsF-like"/>
</dbReference>
<name>Q0W411_METAR</name>
<organism evidence="1 2">
    <name type="scientific">Methanocella arvoryzae (strain DSM 22066 / NBRC 105507 / MRE50)</name>
    <dbReference type="NCBI Taxonomy" id="351160"/>
    <lineage>
        <taxon>Archaea</taxon>
        <taxon>Methanobacteriati</taxon>
        <taxon>Methanobacteriota</taxon>
        <taxon>Stenosarchaea group</taxon>
        <taxon>Methanomicrobia</taxon>
        <taxon>Methanocellales</taxon>
        <taxon>Methanocellaceae</taxon>
        <taxon>Methanocella</taxon>
    </lineage>
</organism>
<dbReference type="RefSeq" id="WP_012035681.1">
    <property type="nucleotide sequence ID" value="NC_009464.1"/>
</dbReference>
<dbReference type="GeneID" id="5145205"/>